<feature type="transmembrane region" description="Helical" evidence="1">
    <location>
        <begin position="136"/>
        <end position="157"/>
    </location>
</feature>
<dbReference type="AlphaFoldDB" id="A0A1V2I8Y7"/>
<sequence length="177" mass="18281">MPSTVFGLPVHILIIHATVVLVPLAALALLVAAFWPRLRRALGPLPALAALGALVLVPITSHSGEQLRARLPDNPLIARHAELGDTLLPWVAGLFVAALLLLWNDGWRPTAWASPGRAIAAARTTPARPVARGTTWVTALALALVLATAVGSVVQVVRIGHSGAKAAWSGVATPSAG</sequence>
<dbReference type="RefSeq" id="WP_076818446.1">
    <property type="nucleotide sequence ID" value="NZ_MOMC01000037.1"/>
</dbReference>
<keyword evidence="3" id="KW-1185">Reference proteome</keyword>
<comment type="caution">
    <text evidence="2">The sequence shown here is derived from an EMBL/GenBank/DDBJ whole genome shotgun (WGS) entry which is preliminary data.</text>
</comment>
<dbReference type="EMBL" id="MOMC01000037">
    <property type="protein sequence ID" value="ONH28858.1"/>
    <property type="molecule type" value="Genomic_DNA"/>
</dbReference>
<dbReference type="OrthoDB" id="4864772at2"/>
<accession>A0A1V2I8Y7</accession>
<organism evidence="2 3">
    <name type="scientific">Pseudofrankia asymbiotica</name>
    <dbReference type="NCBI Taxonomy" id="1834516"/>
    <lineage>
        <taxon>Bacteria</taxon>
        <taxon>Bacillati</taxon>
        <taxon>Actinomycetota</taxon>
        <taxon>Actinomycetes</taxon>
        <taxon>Frankiales</taxon>
        <taxon>Frankiaceae</taxon>
        <taxon>Pseudofrankia</taxon>
    </lineage>
</organism>
<evidence type="ECO:0000256" key="1">
    <source>
        <dbReference type="SAM" id="Phobius"/>
    </source>
</evidence>
<name>A0A1V2I8Y7_9ACTN</name>
<gene>
    <name evidence="2" type="ORF">BL253_18685</name>
</gene>
<proteinExistence type="predicted"/>
<feature type="transmembrane region" description="Helical" evidence="1">
    <location>
        <begin position="83"/>
        <end position="103"/>
    </location>
</feature>
<feature type="transmembrane region" description="Helical" evidence="1">
    <location>
        <begin position="12"/>
        <end position="35"/>
    </location>
</feature>
<reference evidence="3" key="1">
    <citation type="submission" date="2016-10" db="EMBL/GenBank/DDBJ databases">
        <title>Frankia sp. NRRL B-16386 Genome sequencing.</title>
        <authorList>
            <person name="Ghodhbane-Gtari F."/>
            <person name="Swanson E."/>
            <person name="Gueddou A."/>
            <person name="Hezbri K."/>
            <person name="Ktari K."/>
            <person name="Nouioui I."/>
            <person name="Morris K."/>
            <person name="Simpson S."/>
            <person name="Abebe-Akele F."/>
            <person name="Thomas K."/>
            <person name="Gtari M."/>
            <person name="Tisa L.S."/>
        </authorList>
    </citation>
    <scope>NUCLEOTIDE SEQUENCE [LARGE SCALE GENOMIC DNA]</scope>
    <source>
        <strain evidence="3">NRRL B-16386</strain>
    </source>
</reference>
<protein>
    <submittedName>
        <fullName evidence="2">Uncharacterized protein</fullName>
    </submittedName>
</protein>
<evidence type="ECO:0000313" key="2">
    <source>
        <dbReference type="EMBL" id="ONH28858.1"/>
    </source>
</evidence>
<feature type="transmembrane region" description="Helical" evidence="1">
    <location>
        <begin position="41"/>
        <end position="62"/>
    </location>
</feature>
<keyword evidence="1" id="KW-0812">Transmembrane</keyword>
<keyword evidence="1" id="KW-0472">Membrane</keyword>
<evidence type="ECO:0000313" key="3">
    <source>
        <dbReference type="Proteomes" id="UP000188929"/>
    </source>
</evidence>
<dbReference type="Proteomes" id="UP000188929">
    <property type="component" value="Unassembled WGS sequence"/>
</dbReference>
<dbReference type="STRING" id="1834516.BL253_18685"/>
<keyword evidence="1" id="KW-1133">Transmembrane helix</keyword>